<evidence type="ECO:0000313" key="1">
    <source>
        <dbReference type="EMBL" id="MBD2565759.1"/>
    </source>
</evidence>
<proteinExistence type="predicted"/>
<dbReference type="EMBL" id="JACJTE010000109">
    <property type="protein sequence ID" value="MBD2565759.1"/>
    <property type="molecule type" value="Genomic_DNA"/>
</dbReference>
<feature type="non-terminal residue" evidence="1">
    <location>
        <position position="1"/>
    </location>
</feature>
<sequence length="47" mass="5333">QGTLFDLETVLDYGQSILNVAQELTKSLIEQRTISTRTIQAQMLDLH</sequence>
<reference evidence="1 2" key="1">
    <citation type="journal article" date="2020" name="ISME J.">
        <title>Comparative genomics reveals insights into cyanobacterial evolution and habitat adaptation.</title>
        <authorList>
            <person name="Chen M.Y."/>
            <person name="Teng W.K."/>
            <person name="Zhao L."/>
            <person name="Hu C.X."/>
            <person name="Zhou Y.K."/>
            <person name="Han B.P."/>
            <person name="Song L.R."/>
            <person name="Shu W.S."/>
        </authorList>
    </citation>
    <scope>NUCLEOTIDE SEQUENCE [LARGE SCALE GENOMIC DNA]</scope>
    <source>
        <strain evidence="1 2">FACHB-391</strain>
    </source>
</reference>
<gene>
    <name evidence="1" type="ORF">H6G95_35415</name>
</gene>
<protein>
    <submittedName>
        <fullName evidence="1">Uncharacterized protein</fullName>
    </submittedName>
</protein>
<keyword evidence="2" id="KW-1185">Reference proteome</keyword>
<dbReference type="Proteomes" id="UP000604661">
    <property type="component" value="Unassembled WGS sequence"/>
</dbReference>
<accession>A0ABR8F767</accession>
<organism evidence="1 2">
    <name type="scientific">Nostoc linckia FACHB-391</name>
    <dbReference type="NCBI Taxonomy" id="2692906"/>
    <lineage>
        <taxon>Bacteria</taxon>
        <taxon>Bacillati</taxon>
        <taxon>Cyanobacteriota</taxon>
        <taxon>Cyanophyceae</taxon>
        <taxon>Nostocales</taxon>
        <taxon>Nostocaceae</taxon>
        <taxon>Nostoc</taxon>
    </lineage>
</organism>
<name>A0ABR8F767_NOSLI</name>
<comment type="caution">
    <text evidence="1">The sequence shown here is derived from an EMBL/GenBank/DDBJ whole genome shotgun (WGS) entry which is preliminary data.</text>
</comment>
<evidence type="ECO:0000313" key="2">
    <source>
        <dbReference type="Proteomes" id="UP000604661"/>
    </source>
</evidence>